<dbReference type="AlphaFoldDB" id="A0A2P5DGQ7"/>
<comment type="caution">
    <text evidence="1">The sequence shown here is derived from an EMBL/GenBank/DDBJ whole genome shotgun (WGS) entry which is preliminary data.</text>
</comment>
<evidence type="ECO:0000313" key="1">
    <source>
        <dbReference type="EMBL" id="PON72479.1"/>
    </source>
</evidence>
<dbReference type="EMBL" id="JXTB01000039">
    <property type="protein sequence ID" value="PON72479.1"/>
    <property type="molecule type" value="Genomic_DNA"/>
</dbReference>
<dbReference type="Proteomes" id="UP000237105">
    <property type="component" value="Unassembled WGS sequence"/>
</dbReference>
<organism evidence="1 2">
    <name type="scientific">Parasponia andersonii</name>
    <name type="common">Sponia andersonii</name>
    <dbReference type="NCBI Taxonomy" id="3476"/>
    <lineage>
        <taxon>Eukaryota</taxon>
        <taxon>Viridiplantae</taxon>
        <taxon>Streptophyta</taxon>
        <taxon>Embryophyta</taxon>
        <taxon>Tracheophyta</taxon>
        <taxon>Spermatophyta</taxon>
        <taxon>Magnoliopsida</taxon>
        <taxon>eudicotyledons</taxon>
        <taxon>Gunneridae</taxon>
        <taxon>Pentapetalae</taxon>
        <taxon>rosids</taxon>
        <taxon>fabids</taxon>
        <taxon>Rosales</taxon>
        <taxon>Cannabaceae</taxon>
        <taxon>Parasponia</taxon>
    </lineage>
</organism>
<reference evidence="2" key="1">
    <citation type="submission" date="2016-06" db="EMBL/GenBank/DDBJ databases">
        <title>Parallel loss of symbiosis genes in relatives of nitrogen-fixing non-legume Parasponia.</title>
        <authorList>
            <person name="Van Velzen R."/>
            <person name="Holmer R."/>
            <person name="Bu F."/>
            <person name="Rutten L."/>
            <person name="Van Zeijl A."/>
            <person name="Liu W."/>
            <person name="Santuari L."/>
            <person name="Cao Q."/>
            <person name="Sharma T."/>
            <person name="Shen D."/>
            <person name="Roswanjaya Y."/>
            <person name="Wardhani T."/>
            <person name="Kalhor M.S."/>
            <person name="Jansen J."/>
            <person name="Van den Hoogen J."/>
            <person name="Gungor B."/>
            <person name="Hartog M."/>
            <person name="Hontelez J."/>
            <person name="Verver J."/>
            <person name="Yang W.-C."/>
            <person name="Schijlen E."/>
            <person name="Repin R."/>
            <person name="Schilthuizen M."/>
            <person name="Schranz E."/>
            <person name="Heidstra R."/>
            <person name="Miyata K."/>
            <person name="Fedorova E."/>
            <person name="Kohlen W."/>
            <person name="Bisseling T."/>
            <person name="Smit S."/>
            <person name="Geurts R."/>
        </authorList>
    </citation>
    <scope>NUCLEOTIDE SEQUENCE [LARGE SCALE GENOMIC DNA]</scope>
    <source>
        <strain evidence="2">cv. WU1-14</strain>
    </source>
</reference>
<accession>A0A2P5DGQ7</accession>
<feature type="non-terminal residue" evidence="1">
    <location>
        <position position="129"/>
    </location>
</feature>
<name>A0A2P5DGQ7_PARAD</name>
<protein>
    <submittedName>
        <fullName evidence="1">Uncharacterized protein</fullName>
    </submittedName>
</protein>
<keyword evidence="2" id="KW-1185">Reference proteome</keyword>
<gene>
    <name evidence="1" type="ORF">PanWU01x14_065140</name>
</gene>
<proteinExistence type="predicted"/>
<evidence type="ECO:0000313" key="2">
    <source>
        <dbReference type="Proteomes" id="UP000237105"/>
    </source>
</evidence>
<sequence length="129" mass="13736">MLAHQMYKVASRAAKAQEATRAVGAQEATHWPRADHIHAASKVVPARHAWGDPVQHAQAGCLQAMSGSHPHSQQDRVRAACAGCTRADRQPAGHAHITSARPAAPHLRGHAHGHARAARVQVTFAGLTR</sequence>